<feature type="compositionally biased region" description="Low complexity" evidence="1">
    <location>
        <begin position="1"/>
        <end position="12"/>
    </location>
</feature>
<sequence length="113" mass="12727">MVRRTPAAPSRSTARRRLRPPRASRQCCRRASLVSRRLPTKRRLPRLRMPVVSLRPSWLASRQALPPSLPPPWPSSDLVLQPLLPDDLFKALSLPPSLLSSPSLTTRDPVPPF</sequence>
<dbReference type="Proteomes" id="UP000245768">
    <property type="component" value="Unassembled WGS sequence"/>
</dbReference>
<protein>
    <submittedName>
        <fullName evidence="2">Uncharacterized protein</fullName>
    </submittedName>
</protein>
<organism evidence="2 3">
    <name type="scientific">Acaromyces ingoldii</name>
    <dbReference type="NCBI Taxonomy" id="215250"/>
    <lineage>
        <taxon>Eukaryota</taxon>
        <taxon>Fungi</taxon>
        <taxon>Dikarya</taxon>
        <taxon>Basidiomycota</taxon>
        <taxon>Ustilaginomycotina</taxon>
        <taxon>Exobasidiomycetes</taxon>
        <taxon>Exobasidiales</taxon>
        <taxon>Cryptobasidiaceae</taxon>
        <taxon>Acaromyces</taxon>
    </lineage>
</organism>
<dbReference type="InParanoid" id="A0A316YYU2"/>
<dbReference type="GeneID" id="37047353"/>
<proteinExistence type="predicted"/>
<dbReference type="EMBL" id="KZ819634">
    <property type="protein sequence ID" value="PWN93818.1"/>
    <property type="molecule type" value="Genomic_DNA"/>
</dbReference>
<feature type="compositionally biased region" description="Basic residues" evidence="1">
    <location>
        <begin position="13"/>
        <end position="22"/>
    </location>
</feature>
<accession>A0A316YYU2</accession>
<evidence type="ECO:0000256" key="1">
    <source>
        <dbReference type="SAM" id="MobiDB-lite"/>
    </source>
</evidence>
<dbReference type="RefSeq" id="XP_025381016.1">
    <property type="nucleotide sequence ID" value="XM_025525437.1"/>
</dbReference>
<name>A0A316YYU2_9BASI</name>
<feature type="region of interest" description="Disordered" evidence="1">
    <location>
        <begin position="1"/>
        <end position="28"/>
    </location>
</feature>
<gene>
    <name evidence="2" type="ORF">FA10DRAFT_32425</name>
</gene>
<evidence type="ECO:0000313" key="3">
    <source>
        <dbReference type="Proteomes" id="UP000245768"/>
    </source>
</evidence>
<keyword evidence="3" id="KW-1185">Reference proteome</keyword>
<reference evidence="2 3" key="1">
    <citation type="journal article" date="2018" name="Mol. Biol. Evol.">
        <title>Broad Genomic Sampling Reveals a Smut Pathogenic Ancestry of the Fungal Clade Ustilaginomycotina.</title>
        <authorList>
            <person name="Kijpornyongpan T."/>
            <person name="Mondo S.J."/>
            <person name="Barry K."/>
            <person name="Sandor L."/>
            <person name="Lee J."/>
            <person name="Lipzen A."/>
            <person name="Pangilinan J."/>
            <person name="LaButti K."/>
            <person name="Hainaut M."/>
            <person name="Henrissat B."/>
            <person name="Grigoriev I.V."/>
            <person name="Spatafora J.W."/>
            <person name="Aime M.C."/>
        </authorList>
    </citation>
    <scope>NUCLEOTIDE SEQUENCE [LARGE SCALE GENOMIC DNA]</scope>
    <source>
        <strain evidence="2 3">MCA 4198</strain>
    </source>
</reference>
<dbReference type="AlphaFoldDB" id="A0A316YYU2"/>
<evidence type="ECO:0000313" key="2">
    <source>
        <dbReference type="EMBL" id="PWN93818.1"/>
    </source>
</evidence>